<name>A0A3S1CIB5_9CYAN</name>
<dbReference type="EMBL" id="RSCL01000012">
    <property type="protein sequence ID" value="RUT04035.1"/>
    <property type="molecule type" value="Genomic_DNA"/>
</dbReference>
<proteinExistence type="predicted"/>
<accession>A0A3S1CIB5</accession>
<reference evidence="1" key="1">
    <citation type="submission" date="2018-12" db="EMBL/GenBank/DDBJ databases">
        <authorList>
            <person name="Will S."/>
            <person name="Neumann-Schaal M."/>
            <person name="Henke P."/>
        </authorList>
    </citation>
    <scope>NUCLEOTIDE SEQUENCE</scope>
    <source>
        <strain evidence="1">PCC 7102</strain>
    </source>
</reference>
<gene>
    <name evidence="1" type="ORF">DSM106972_049490</name>
</gene>
<dbReference type="RefSeq" id="WP_233787459.1">
    <property type="nucleotide sequence ID" value="NZ_RSCL01000012.1"/>
</dbReference>
<evidence type="ECO:0000313" key="2">
    <source>
        <dbReference type="Proteomes" id="UP000271624"/>
    </source>
</evidence>
<keyword evidence="2" id="KW-1185">Reference proteome</keyword>
<comment type="caution">
    <text evidence="1">The sequence shown here is derived from an EMBL/GenBank/DDBJ whole genome shotgun (WGS) entry which is preliminary data.</text>
</comment>
<sequence length="151" mass="17579">MLSLGKLELEYLKIAPILRKYQEPIQSKVDYLVVVKSIISSSCVVRTNLINLIQKIEPNKIFIAAPVIYDGAEEKLKNEFEEHIHSKFKFFYFAKDSTRTSDGEVIPGIGGNIYLRLEFDNQDNKNEYIPEIVKQRRSQFLRRDNVLMPKV</sequence>
<protein>
    <submittedName>
        <fullName evidence="1">Uncharacterized protein</fullName>
    </submittedName>
</protein>
<organism evidence="1 2">
    <name type="scientific">Dulcicalothrix desertica PCC 7102</name>
    <dbReference type="NCBI Taxonomy" id="232991"/>
    <lineage>
        <taxon>Bacteria</taxon>
        <taxon>Bacillati</taxon>
        <taxon>Cyanobacteriota</taxon>
        <taxon>Cyanophyceae</taxon>
        <taxon>Nostocales</taxon>
        <taxon>Calotrichaceae</taxon>
        <taxon>Dulcicalothrix</taxon>
    </lineage>
</organism>
<reference evidence="1" key="2">
    <citation type="journal article" date="2019" name="Genome Biol. Evol.">
        <title>Day and night: Metabolic profiles and evolutionary relationships of six axenic non-marine cyanobacteria.</title>
        <authorList>
            <person name="Will S.E."/>
            <person name="Henke P."/>
            <person name="Boedeker C."/>
            <person name="Huang S."/>
            <person name="Brinkmann H."/>
            <person name="Rohde M."/>
            <person name="Jarek M."/>
            <person name="Friedl T."/>
            <person name="Seufert S."/>
            <person name="Schumacher M."/>
            <person name="Overmann J."/>
            <person name="Neumann-Schaal M."/>
            <person name="Petersen J."/>
        </authorList>
    </citation>
    <scope>NUCLEOTIDE SEQUENCE [LARGE SCALE GENOMIC DNA]</scope>
    <source>
        <strain evidence="1">PCC 7102</strain>
    </source>
</reference>
<dbReference type="Proteomes" id="UP000271624">
    <property type="component" value="Unassembled WGS sequence"/>
</dbReference>
<evidence type="ECO:0000313" key="1">
    <source>
        <dbReference type="EMBL" id="RUT04035.1"/>
    </source>
</evidence>
<dbReference type="AlphaFoldDB" id="A0A3S1CIB5"/>